<name>A0A409YIT3_9AGAR</name>
<keyword evidence="2" id="KW-1185">Reference proteome</keyword>
<reference evidence="1 2" key="1">
    <citation type="journal article" date="2018" name="Evol. Lett.">
        <title>Horizontal gene cluster transfer increased hallucinogenic mushroom diversity.</title>
        <authorList>
            <person name="Reynolds H.T."/>
            <person name="Vijayakumar V."/>
            <person name="Gluck-Thaler E."/>
            <person name="Korotkin H.B."/>
            <person name="Matheny P.B."/>
            <person name="Slot J.C."/>
        </authorList>
    </citation>
    <scope>NUCLEOTIDE SEQUENCE [LARGE SCALE GENOMIC DNA]</scope>
    <source>
        <strain evidence="1 2">SRW20</strain>
    </source>
</reference>
<dbReference type="AlphaFoldDB" id="A0A409YIT3"/>
<sequence length="81" mass="8878">MAVDGAEKEQMKSAALIIYEVLHNRLDCASLIDPRVMIATVGLQLCIGMALDITQIGCGEIDRRQRLEGRSQAHSKIGVQK</sequence>
<dbReference type="InParanoid" id="A0A409YIT3"/>
<accession>A0A409YIT3</accession>
<dbReference type="EMBL" id="NHYE01000809">
    <property type="protein sequence ID" value="PPR02875.1"/>
    <property type="molecule type" value="Genomic_DNA"/>
</dbReference>
<organism evidence="1 2">
    <name type="scientific">Gymnopilus dilepis</name>
    <dbReference type="NCBI Taxonomy" id="231916"/>
    <lineage>
        <taxon>Eukaryota</taxon>
        <taxon>Fungi</taxon>
        <taxon>Dikarya</taxon>
        <taxon>Basidiomycota</taxon>
        <taxon>Agaricomycotina</taxon>
        <taxon>Agaricomycetes</taxon>
        <taxon>Agaricomycetidae</taxon>
        <taxon>Agaricales</taxon>
        <taxon>Agaricineae</taxon>
        <taxon>Hymenogastraceae</taxon>
        <taxon>Gymnopilus</taxon>
    </lineage>
</organism>
<protein>
    <submittedName>
        <fullName evidence="1">Uncharacterized protein</fullName>
    </submittedName>
</protein>
<dbReference type="Proteomes" id="UP000284706">
    <property type="component" value="Unassembled WGS sequence"/>
</dbReference>
<proteinExistence type="predicted"/>
<gene>
    <name evidence="1" type="ORF">CVT26_008977</name>
</gene>
<comment type="caution">
    <text evidence="1">The sequence shown here is derived from an EMBL/GenBank/DDBJ whole genome shotgun (WGS) entry which is preliminary data.</text>
</comment>
<evidence type="ECO:0000313" key="1">
    <source>
        <dbReference type="EMBL" id="PPR02875.1"/>
    </source>
</evidence>
<evidence type="ECO:0000313" key="2">
    <source>
        <dbReference type="Proteomes" id="UP000284706"/>
    </source>
</evidence>